<dbReference type="PIRSF" id="PIRSF000077">
    <property type="entry name" value="Thioredoxin"/>
    <property type="match status" value="1"/>
</dbReference>
<dbReference type="CDD" id="cd02947">
    <property type="entry name" value="TRX_family"/>
    <property type="match status" value="1"/>
</dbReference>
<dbReference type="EMBL" id="JADOER010000004">
    <property type="protein sequence ID" value="MBT9311258.1"/>
    <property type="molecule type" value="Genomic_DNA"/>
</dbReference>
<protein>
    <recommendedName>
        <fullName evidence="6 7">Thioredoxin</fullName>
    </recommendedName>
</protein>
<organism evidence="9 10">
    <name type="scientific">Leptothoe kymatousa TAU-MAC 1615</name>
    <dbReference type="NCBI Taxonomy" id="2364775"/>
    <lineage>
        <taxon>Bacteria</taxon>
        <taxon>Bacillati</taxon>
        <taxon>Cyanobacteriota</taxon>
        <taxon>Cyanophyceae</taxon>
        <taxon>Nodosilineales</taxon>
        <taxon>Cymatolegaceae</taxon>
        <taxon>Leptothoe</taxon>
        <taxon>Leptothoe kymatousa</taxon>
    </lineage>
</organism>
<keyword evidence="10" id="KW-1185">Reference proteome</keyword>
<dbReference type="InterPro" id="IPR013766">
    <property type="entry name" value="Thioredoxin_domain"/>
</dbReference>
<dbReference type="PANTHER" id="PTHR45663:SF15">
    <property type="entry name" value="THIOREDOXIN Y1, CHLOROPLASTIC"/>
    <property type="match status" value="1"/>
</dbReference>
<evidence type="ECO:0000256" key="6">
    <source>
        <dbReference type="NCBIfam" id="TIGR01068"/>
    </source>
</evidence>
<keyword evidence="2" id="KW-0813">Transport</keyword>
<dbReference type="Proteomes" id="UP001196661">
    <property type="component" value="Unassembled WGS sequence"/>
</dbReference>
<dbReference type="PRINTS" id="PR00421">
    <property type="entry name" value="THIOREDOXIN"/>
</dbReference>
<accession>A0ABS5Y0C2</accession>
<comment type="similarity">
    <text evidence="1 7">Belongs to the thioredoxin family.</text>
</comment>
<feature type="domain" description="Thioredoxin" evidence="8">
    <location>
        <begin position="1"/>
        <end position="105"/>
    </location>
</feature>
<dbReference type="Gene3D" id="3.40.30.10">
    <property type="entry name" value="Glutaredoxin"/>
    <property type="match status" value="1"/>
</dbReference>
<dbReference type="PANTHER" id="PTHR45663">
    <property type="entry name" value="GEO12009P1"/>
    <property type="match status" value="1"/>
</dbReference>
<reference evidence="9 10" key="1">
    <citation type="journal article" date="2021" name="Mar. Drugs">
        <title>Genome Reduction and Secondary Metabolism of the Marine Sponge-Associated Cyanobacterium Leptothoe.</title>
        <authorList>
            <person name="Konstantinou D."/>
            <person name="Popin R.V."/>
            <person name="Fewer D.P."/>
            <person name="Sivonen K."/>
            <person name="Gkelis S."/>
        </authorList>
    </citation>
    <scope>NUCLEOTIDE SEQUENCE [LARGE SCALE GENOMIC DNA]</scope>
    <source>
        <strain evidence="9 10">TAU-MAC 1615</strain>
    </source>
</reference>
<dbReference type="PROSITE" id="PS51352">
    <property type="entry name" value="THIOREDOXIN_2"/>
    <property type="match status" value="1"/>
</dbReference>
<dbReference type="NCBIfam" id="TIGR01068">
    <property type="entry name" value="thioredoxin"/>
    <property type="match status" value="1"/>
</dbReference>
<evidence type="ECO:0000256" key="5">
    <source>
        <dbReference type="ARBA" id="ARBA00023284"/>
    </source>
</evidence>
<gene>
    <name evidence="9" type="primary">trxA</name>
    <name evidence="9" type="ORF">IXB28_03495</name>
</gene>
<dbReference type="InterPro" id="IPR005746">
    <property type="entry name" value="Thioredoxin"/>
</dbReference>
<dbReference type="InterPro" id="IPR017937">
    <property type="entry name" value="Thioredoxin_CS"/>
</dbReference>
<evidence type="ECO:0000256" key="1">
    <source>
        <dbReference type="ARBA" id="ARBA00008987"/>
    </source>
</evidence>
<keyword evidence="5" id="KW-0676">Redox-active center</keyword>
<dbReference type="PROSITE" id="PS00194">
    <property type="entry name" value="THIOREDOXIN_1"/>
    <property type="match status" value="1"/>
</dbReference>
<dbReference type="RefSeq" id="WP_215617154.1">
    <property type="nucleotide sequence ID" value="NZ_JADOER010000004.1"/>
</dbReference>
<dbReference type="SUPFAM" id="SSF52833">
    <property type="entry name" value="Thioredoxin-like"/>
    <property type="match status" value="1"/>
</dbReference>
<sequence length="105" mass="11789">MAVKQQFSSFQEMLEGSEKPMLVDFYATWCGPCQLMSGILQQVKGQLQDQVQIVKIDTDKYPNVASQYQVHALPTMVLFKDGQIVDRIEGALSADKLVARLQPNL</sequence>
<evidence type="ECO:0000256" key="3">
    <source>
        <dbReference type="ARBA" id="ARBA00022982"/>
    </source>
</evidence>
<evidence type="ECO:0000313" key="10">
    <source>
        <dbReference type="Proteomes" id="UP001196661"/>
    </source>
</evidence>
<proteinExistence type="inferred from homology"/>
<keyword evidence="4" id="KW-1015">Disulfide bond</keyword>
<keyword evidence="3" id="KW-0249">Electron transport</keyword>
<name>A0ABS5Y0C2_9CYAN</name>
<evidence type="ECO:0000313" key="9">
    <source>
        <dbReference type="EMBL" id="MBT9311258.1"/>
    </source>
</evidence>
<evidence type="ECO:0000256" key="7">
    <source>
        <dbReference type="PIRNR" id="PIRNR000077"/>
    </source>
</evidence>
<comment type="caution">
    <text evidence="9">The sequence shown here is derived from an EMBL/GenBank/DDBJ whole genome shotgun (WGS) entry which is preliminary data.</text>
</comment>
<evidence type="ECO:0000259" key="8">
    <source>
        <dbReference type="PROSITE" id="PS51352"/>
    </source>
</evidence>
<dbReference type="InterPro" id="IPR036249">
    <property type="entry name" value="Thioredoxin-like_sf"/>
</dbReference>
<dbReference type="Pfam" id="PF00085">
    <property type="entry name" value="Thioredoxin"/>
    <property type="match status" value="1"/>
</dbReference>
<evidence type="ECO:0000256" key="2">
    <source>
        <dbReference type="ARBA" id="ARBA00022448"/>
    </source>
</evidence>
<evidence type="ECO:0000256" key="4">
    <source>
        <dbReference type="ARBA" id="ARBA00023157"/>
    </source>
</evidence>